<dbReference type="GO" id="GO:0006508">
    <property type="term" value="P:proteolysis"/>
    <property type="evidence" value="ECO:0007669"/>
    <property type="project" value="UniProtKB-KW"/>
</dbReference>
<evidence type="ECO:0000256" key="1">
    <source>
        <dbReference type="SAM" id="Phobius"/>
    </source>
</evidence>
<dbReference type="GO" id="GO:0080120">
    <property type="term" value="P:CAAX-box protein maturation"/>
    <property type="evidence" value="ECO:0007669"/>
    <property type="project" value="UniProtKB-ARBA"/>
</dbReference>
<feature type="transmembrane region" description="Helical" evidence="1">
    <location>
        <begin position="159"/>
        <end position="175"/>
    </location>
</feature>
<dbReference type="RefSeq" id="WP_421800646.1">
    <property type="nucleotide sequence ID" value="NZ_CACRUE010000026.1"/>
</dbReference>
<organism evidence="3">
    <name type="scientific">Intestinibacter bartlettii</name>
    <dbReference type="NCBI Taxonomy" id="261299"/>
    <lineage>
        <taxon>Bacteria</taxon>
        <taxon>Bacillati</taxon>
        <taxon>Bacillota</taxon>
        <taxon>Clostridia</taxon>
        <taxon>Peptostreptococcales</taxon>
        <taxon>Peptostreptococcaceae</taxon>
        <taxon>Intestinibacter</taxon>
    </lineage>
</organism>
<feature type="transmembrane region" description="Helical" evidence="1">
    <location>
        <begin position="12"/>
        <end position="33"/>
    </location>
</feature>
<feature type="transmembrane region" description="Helical" evidence="1">
    <location>
        <begin position="85"/>
        <end position="112"/>
    </location>
</feature>
<sequence>MFIRKEEFNEVKIIPSILVYILLSFGVSFILLSVNREVLNNNANAVQVIIDFSFILFLFYKLGVNLTKIQNLINDYLRKINIKEIIDVVFTQIVISFGTTLLILGIICLINIDTANSLNNAGEDVFTNTIASFILTVISAPILEELFFRVVLFKRISKFFNVYIGMILSSLLFGVLHMELAIVGAVIFGFANCILYLKYRNILIPMTVHFLNNFLVSIPTFLSSDSAASSDAELLSQSDASAYLILGAIVFIIGMILFIRFIVKNRKYIERDAFDNKTYNFNKLL</sequence>
<evidence type="ECO:0000259" key="2">
    <source>
        <dbReference type="Pfam" id="PF02517"/>
    </source>
</evidence>
<dbReference type="Pfam" id="PF02517">
    <property type="entry name" value="Rce1-like"/>
    <property type="match status" value="1"/>
</dbReference>
<dbReference type="PANTHER" id="PTHR36435:SF1">
    <property type="entry name" value="CAAX AMINO TERMINAL PROTEASE FAMILY PROTEIN"/>
    <property type="match status" value="1"/>
</dbReference>
<feature type="transmembrane region" description="Helical" evidence="1">
    <location>
        <begin position="45"/>
        <end position="64"/>
    </location>
</feature>
<dbReference type="PANTHER" id="PTHR36435">
    <property type="entry name" value="SLR1288 PROTEIN"/>
    <property type="match status" value="1"/>
</dbReference>
<feature type="transmembrane region" description="Helical" evidence="1">
    <location>
        <begin position="242"/>
        <end position="263"/>
    </location>
</feature>
<gene>
    <name evidence="3" type="ORF">IBLFYP30_01663</name>
</gene>
<keyword evidence="1" id="KW-1133">Transmembrane helix</keyword>
<keyword evidence="3" id="KW-0378">Hydrolase</keyword>
<feature type="transmembrane region" description="Helical" evidence="1">
    <location>
        <begin position="181"/>
        <end position="197"/>
    </location>
</feature>
<protein>
    <submittedName>
        <fullName evidence="3">CAAX amino terminal protease self- immunity</fullName>
    </submittedName>
</protein>
<reference evidence="3" key="1">
    <citation type="submission" date="2019-11" db="EMBL/GenBank/DDBJ databases">
        <authorList>
            <person name="Feng L."/>
        </authorList>
    </citation>
    <scope>NUCLEOTIDE SEQUENCE</scope>
    <source>
        <strain evidence="3">IbartlettiiLFYP30</strain>
    </source>
</reference>
<keyword evidence="3" id="KW-0645">Protease</keyword>
<evidence type="ECO:0000313" key="3">
    <source>
        <dbReference type="EMBL" id="VYU07143.1"/>
    </source>
</evidence>
<dbReference type="InterPro" id="IPR003675">
    <property type="entry name" value="Rce1/LyrA-like_dom"/>
</dbReference>
<dbReference type="InterPro" id="IPR052710">
    <property type="entry name" value="CAAX_protease"/>
</dbReference>
<dbReference type="EMBL" id="CACRUE010000026">
    <property type="protein sequence ID" value="VYU07143.1"/>
    <property type="molecule type" value="Genomic_DNA"/>
</dbReference>
<feature type="domain" description="CAAX prenyl protease 2/Lysostaphin resistance protein A-like" evidence="2">
    <location>
        <begin position="128"/>
        <end position="215"/>
    </location>
</feature>
<keyword evidence="1" id="KW-0812">Transmembrane</keyword>
<name>A0A6N3C2J0_9FIRM</name>
<proteinExistence type="predicted"/>
<keyword evidence="1" id="KW-0472">Membrane</keyword>
<dbReference type="GO" id="GO:0004175">
    <property type="term" value="F:endopeptidase activity"/>
    <property type="evidence" value="ECO:0007669"/>
    <property type="project" value="UniProtKB-ARBA"/>
</dbReference>
<dbReference type="AlphaFoldDB" id="A0A6N3C2J0"/>
<feature type="transmembrane region" description="Helical" evidence="1">
    <location>
        <begin position="132"/>
        <end position="152"/>
    </location>
</feature>
<feature type="transmembrane region" description="Helical" evidence="1">
    <location>
        <begin position="202"/>
        <end position="222"/>
    </location>
</feature>
<accession>A0A6N3C2J0</accession>